<proteinExistence type="predicted"/>
<comment type="caution">
    <text evidence="1">The sequence shown here is derived from an EMBL/GenBank/DDBJ whole genome shotgun (WGS) entry which is preliminary data.</text>
</comment>
<evidence type="ECO:0000313" key="1">
    <source>
        <dbReference type="EMBL" id="KAF4303937.1"/>
    </source>
</evidence>
<dbReference type="EMBL" id="WWBZ02000051">
    <property type="protein sequence ID" value="KAF4303937.1"/>
    <property type="molecule type" value="Genomic_DNA"/>
</dbReference>
<evidence type="ECO:0000313" key="2">
    <source>
        <dbReference type="Proteomes" id="UP000572817"/>
    </source>
</evidence>
<name>A0A8H4IP85_9PEZI</name>
<sequence length="150" mass="16675">MSTDQDYVAPSIIPMEVDNDDADESYYRVRIGNRVKYLEIAPATLERGALSFPLAFLPPLPFDGDWSVAHISRDGTPGELKTSLSHRQLAAVHNLSGAVFEALLPDAAFPGIAPHQPSDRITVIAKIARFEWEISDIERETRAYQVLVQK</sequence>
<gene>
    <name evidence="1" type="ORF">GTA08_BOTSDO07750</name>
</gene>
<organism evidence="1 2">
    <name type="scientific">Botryosphaeria dothidea</name>
    <dbReference type="NCBI Taxonomy" id="55169"/>
    <lineage>
        <taxon>Eukaryota</taxon>
        <taxon>Fungi</taxon>
        <taxon>Dikarya</taxon>
        <taxon>Ascomycota</taxon>
        <taxon>Pezizomycotina</taxon>
        <taxon>Dothideomycetes</taxon>
        <taxon>Dothideomycetes incertae sedis</taxon>
        <taxon>Botryosphaeriales</taxon>
        <taxon>Botryosphaeriaceae</taxon>
        <taxon>Botryosphaeria</taxon>
    </lineage>
</organism>
<dbReference type="OrthoDB" id="2687876at2759"/>
<dbReference type="AlphaFoldDB" id="A0A8H4IP85"/>
<keyword evidence="2" id="KW-1185">Reference proteome</keyword>
<dbReference type="Proteomes" id="UP000572817">
    <property type="component" value="Unassembled WGS sequence"/>
</dbReference>
<reference evidence="1" key="1">
    <citation type="submission" date="2020-04" db="EMBL/GenBank/DDBJ databases">
        <title>Genome Assembly and Annotation of Botryosphaeria dothidea sdau 11-99, a Latent Pathogen of Apple Fruit Ring Rot in China.</title>
        <authorList>
            <person name="Yu C."/>
            <person name="Diao Y."/>
            <person name="Lu Q."/>
            <person name="Zhao J."/>
            <person name="Cui S."/>
            <person name="Peng C."/>
            <person name="He B."/>
            <person name="Liu H."/>
        </authorList>
    </citation>
    <scope>NUCLEOTIDE SEQUENCE [LARGE SCALE GENOMIC DNA]</scope>
    <source>
        <strain evidence="1">Sdau11-99</strain>
    </source>
</reference>
<protein>
    <submittedName>
        <fullName evidence="1">Alpha-galactosidase A</fullName>
    </submittedName>
</protein>
<accession>A0A8H4IP85</accession>